<dbReference type="InParanoid" id="A0A671E9R8"/>
<dbReference type="SUPFAM" id="SSF52540">
    <property type="entry name" value="P-loop containing nucleoside triphosphate hydrolases"/>
    <property type="match status" value="1"/>
</dbReference>
<keyword evidence="2" id="KW-0677">Repeat</keyword>
<evidence type="ECO:0000256" key="2">
    <source>
        <dbReference type="ARBA" id="ARBA00022737"/>
    </source>
</evidence>
<evidence type="ECO:0000313" key="4">
    <source>
        <dbReference type="Ensembl" id="ENSRFEP00010008488.1"/>
    </source>
</evidence>
<reference evidence="4" key="4">
    <citation type="submission" date="2025-08" db="UniProtKB">
        <authorList>
            <consortium name="Ensembl"/>
        </authorList>
    </citation>
    <scope>IDENTIFICATION</scope>
</reference>
<evidence type="ECO:0000256" key="1">
    <source>
        <dbReference type="ARBA" id="ARBA00022448"/>
    </source>
</evidence>
<dbReference type="GO" id="GO:0005319">
    <property type="term" value="F:lipid transporter activity"/>
    <property type="evidence" value="ECO:0007669"/>
    <property type="project" value="TreeGrafter"/>
</dbReference>
<accession>A0A671E9R8</accession>
<evidence type="ECO:0008006" key="6">
    <source>
        <dbReference type="Google" id="ProtNLM"/>
    </source>
</evidence>
<sequence>MPTAGVDPYARRAIWDLILKYKPGRTILLSTHHMDEADLLGDRIAIISHGKLKCCGSPLFLKGAYGDGYRLTLVKRPAEPGGPQEPGLMSSPPGRAQLSSCSEPQVSQFIRKHVASCLLVSDTSTELSYILPSEAAKKGAFERLFQHLECSLDALHLSSFGLMDTTLEEVFLKVSEEDQSLENSEADVKESRKDMLSGTEGLASLGEAHAGNLARCADLAQSQASLQSTSSVGSARGDEAAGYADVYGDYRPLFNNLQDPDNVSLQEAEAEALTRIGQGSRKLEGWWLKLRQFHGLLVKRATSVQLRATPTLARSIRLPSVPG</sequence>
<evidence type="ECO:0000256" key="3">
    <source>
        <dbReference type="SAM" id="MobiDB-lite"/>
    </source>
</evidence>
<proteinExistence type="predicted"/>
<dbReference type="InterPro" id="IPR026082">
    <property type="entry name" value="ABCA"/>
</dbReference>
<feature type="region of interest" description="Disordered" evidence="3">
    <location>
        <begin position="76"/>
        <end position="100"/>
    </location>
</feature>
<reference evidence="4 5" key="2">
    <citation type="journal article" date="2018" name="Annu Rev Anim Biosci">
        <title>Bat Biology, Genomes, and the Bat1K Project: To Generate Chromosome-Level Genomes for All Living Bat Species.</title>
        <authorList>
            <person name="Teeling E.C."/>
            <person name="Vernes S.C."/>
            <person name="Davalos L.M."/>
            <person name="Ray D.A."/>
            <person name="Gilbert M.T.P."/>
            <person name="Myers E."/>
        </authorList>
    </citation>
    <scope>NUCLEOTIDE SEQUENCE</scope>
</reference>
<dbReference type="GeneTree" id="ENSGT00940000158560"/>
<dbReference type="GO" id="GO:0016020">
    <property type="term" value="C:membrane"/>
    <property type="evidence" value="ECO:0007669"/>
    <property type="project" value="InterPro"/>
</dbReference>
<reference evidence="4" key="5">
    <citation type="submission" date="2025-09" db="UniProtKB">
        <authorList>
            <consortium name="Ensembl"/>
        </authorList>
    </citation>
    <scope>IDENTIFICATION</scope>
</reference>
<dbReference type="GO" id="GO:0140359">
    <property type="term" value="F:ABC-type transporter activity"/>
    <property type="evidence" value="ECO:0007669"/>
    <property type="project" value="InterPro"/>
</dbReference>
<protein>
    <recommendedName>
        <fullName evidence="6">ATP binding cassette subfamily A member 2</fullName>
    </recommendedName>
</protein>
<dbReference type="Gene3D" id="3.40.50.300">
    <property type="entry name" value="P-loop containing nucleotide triphosphate hydrolases"/>
    <property type="match status" value="1"/>
</dbReference>
<dbReference type="AlphaFoldDB" id="A0A671E9R8"/>
<keyword evidence="5" id="KW-1185">Reference proteome</keyword>
<evidence type="ECO:0000313" key="5">
    <source>
        <dbReference type="Proteomes" id="UP000472240"/>
    </source>
</evidence>
<dbReference type="OMA" id="HACQTEF"/>
<reference evidence="5" key="3">
    <citation type="submission" date="2018-12" db="EMBL/GenBank/DDBJ databases">
        <title>G10K-VGP greater horseshoe bat female genome, primary haplotype.</title>
        <authorList>
            <person name="Teeling E."/>
            <person name="Myers G."/>
            <person name="Vernes S."/>
            <person name="Pippel M."/>
            <person name="Winkler S."/>
            <person name="Fedrigo O."/>
            <person name="Rhie A."/>
            <person name="Koren S."/>
            <person name="Phillippy A."/>
            <person name="Lewin H."/>
            <person name="Damas J."/>
            <person name="Howe K."/>
            <person name="Mountcastle J."/>
            <person name="Jarvis E.D."/>
        </authorList>
    </citation>
    <scope>NUCLEOTIDE SEQUENCE [LARGE SCALE GENOMIC DNA]</scope>
</reference>
<dbReference type="InterPro" id="IPR027417">
    <property type="entry name" value="P-loop_NTPase"/>
</dbReference>
<keyword evidence="1" id="KW-0813">Transport</keyword>
<dbReference type="Ensembl" id="ENSRFET00010009330.1">
    <property type="protein sequence ID" value="ENSRFEP00010008488.1"/>
    <property type="gene ID" value="ENSRFEG00010005737.1"/>
</dbReference>
<organism evidence="4 5">
    <name type="scientific">Rhinolophus ferrumequinum</name>
    <name type="common">Greater horseshoe bat</name>
    <dbReference type="NCBI Taxonomy" id="59479"/>
    <lineage>
        <taxon>Eukaryota</taxon>
        <taxon>Metazoa</taxon>
        <taxon>Chordata</taxon>
        <taxon>Craniata</taxon>
        <taxon>Vertebrata</taxon>
        <taxon>Euteleostomi</taxon>
        <taxon>Mammalia</taxon>
        <taxon>Eutheria</taxon>
        <taxon>Laurasiatheria</taxon>
        <taxon>Chiroptera</taxon>
        <taxon>Yinpterochiroptera</taxon>
        <taxon>Rhinolophoidea</taxon>
        <taxon>Rhinolophidae</taxon>
        <taxon>Rhinolophinae</taxon>
        <taxon>Rhinolophus</taxon>
    </lineage>
</organism>
<dbReference type="PANTHER" id="PTHR19229:SF36">
    <property type="entry name" value="ATP-BINDING CASSETTE SUB-FAMILY A MEMBER 2"/>
    <property type="match status" value="1"/>
</dbReference>
<name>A0A671E9R8_RHIFE</name>
<dbReference type="PANTHER" id="PTHR19229">
    <property type="entry name" value="ATP-BINDING CASSETTE TRANSPORTER SUBFAMILY A ABCA"/>
    <property type="match status" value="1"/>
</dbReference>
<reference evidence="4 5" key="1">
    <citation type="journal article" date="2015" name="Annu Rev Anim Biosci">
        <title>The Genome 10K Project: a way forward.</title>
        <authorList>
            <person name="Koepfli K.P."/>
            <person name="Paten B."/>
            <person name="O'Brien S.J."/>
            <person name="Koepfli K.P."/>
            <person name="Paten B."/>
            <person name="Antunes A."/>
            <person name="Belov K."/>
            <person name="Bustamante C."/>
            <person name="Castoe T.A."/>
            <person name="Clawson H."/>
            <person name="Crawford A.J."/>
            <person name="Diekhans M."/>
            <person name="Distel D."/>
            <person name="Durbin R."/>
            <person name="Earl D."/>
            <person name="Fujita M.K."/>
            <person name="Gamble T."/>
            <person name="Georges A."/>
            <person name="Gemmell N."/>
            <person name="Gilbert M.T."/>
            <person name="Graves J.M."/>
            <person name="Green R.E."/>
            <person name="Hickey G."/>
            <person name="Jarvis E.D."/>
            <person name="Johnson W."/>
            <person name="Komissarov A."/>
            <person name="Korf I."/>
            <person name="Kuhn R."/>
            <person name="Larkin D.M."/>
            <person name="Lewin H."/>
            <person name="Lopez J.V."/>
            <person name="Ma J."/>
            <person name="Marques-Bonet T."/>
            <person name="Miller W."/>
            <person name="Murphy R."/>
            <person name="Pevzner P."/>
            <person name="Shapiro B."/>
            <person name="Steiner C."/>
            <person name="Tamazian G."/>
            <person name="Venkatesh B."/>
            <person name="Wang J."/>
            <person name="Wayne R."/>
            <person name="Wiley E."/>
            <person name="Yang H."/>
            <person name="Zhang G."/>
            <person name="Haussler D."/>
            <person name="Ryder O."/>
            <person name="O'Brien S.J."/>
        </authorList>
    </citation>
    <scope>NUCLEOTIDE SEQUENCE</scope>
</reference>
<dbReference type="Proteomes" id="UP000472240">
    <property type="component" value="Chromosome 12"/>
</dbReference>